<evidence type="ECO:0000313" key="6">
    <source>
        <dbReference type="EMBL" id="OKY78794.1"/>
    </source>
</evidence>
<dbReference type="SUPFAM" id="SSF52540">
    <property type="entry name" value="P-loop containing nucleoside triphosphate hydrolases"/>
    <property type="match status" value="1"/>
</dbReference>
<dbReference type="InParanoid" id="A0A1Q6DWP8"/>
<evidence type="ECO:0000313" key="7">
    <source>
        <dbReference type="Proteomes" id="UP000185744"/>
    </source>
</evidence>
<comment type="similarity">
    <text evidence="1">Belongs to the MCM family.</text>
</comment>
<dbReference type="PRINTS" id="PR01657">
    <property type="entry name" value="MCMFAMILY"/>
</dbReference>
<keyword evidence="2" id="KW-0235">DNA replication</keyword>
<dbReference type="GO" id="GO:0003697">
    <property type="term" value="F:single-stranded DNA binding"/>
    <property type="evidence" value="ECO:0007669"/>
    <property type="project" value="TreeGrafter"/>
</dbReference>
<evidence type="ECO:0000256" key="3">
    <source>
        <dbReference type="ARBA" id="ARBA00022741"/>
    </source>
</evidence>
<dbReference type="GO" id="GO:0006260">
    <property type="term" value="P:DNA replication"/>
    <property type="evidence" value="ECO:0007669"/>
    <property type="project" value="UniProtKB-KW"/>
</dbReference>
<dbReference type="Proteomes" id="UP000185744">
    <property type="component" value="Unassembled WGS sequence"/>
</dbReference>
<organism evidence="6 7">
    <name type="scientific">Methanohalarchaeum thermophilum</name>
    <dbReference type="NCBI Taxonomy" id="1903181"/>
    <lineage>
        <taxon>Archaea</taxon>
        <taxon>Methanobacteriati</taxon>
        <taxon>Methanobacteriota</taxon>
        <taxon>Methanonatronarchaeia</taxon>
        <taxon>Methanonatronarchaeales</taxon>
        <taxon>Methanonatronarchaeaceae</taxon>
        <taxon>Candidatus Methanohalarchaeum</taxon>
    </lineage>
</organism>
<proteinExistence type="inferred from homology"/>
<dbReference type="InterPro" id="IPR027417">
    <property type="entry name" value="P-loop_NTPase"/>
</dbReference>
<dbReference type="GO" id="GO:0042555">
    <property type="term" value="C:MCM complex"/>
    <property type="evidence" value="ECO:0007669"/>
    <property type="project" value="TreeGrafter"/>
</dbReference>
<name>A0A1Q6DWP8_METT1</name>
<evidence type="ECO:0000256" key="4">
    <source>
        <dbReference type="ARBA" id="ARBA00022840"/>
    </source>
</evidence>
<protein>
    <submittedName>
        <fullName evidence="6">ATPase involved in replication control Cdc46/Mcm family</fullName>
    </submittedName>
</protein>
<dbReference type="Pfam" id="PF00493">
    <property type="entry name" value="MCM"/>
    <property type="match status" value="1"/>
</dbReference>
<dbReference type="InterPro" id="IPR031327">
    <property type="entry name" value="MCM"/>
</dbReference>
<dbReference type="GO" id="GO:0005524">
    <property type="term" value="F:ATP binding"/>
    <property type="evidence" value="ECO:0007669"/>
    <property type="project" value="UniProtKB-KW"/>
</dbReference>
<keyword evidence="7" id="KW-1185">Reference proteome</keyword>
<comment type="caution">
    <text evidence="6">The sequence shown here is derived from an EMBL/GenBank/DDBJ whole genome shotgun (WGS) entry which is preliminary data.</text>
</comment>
<keyword evidence="3" id="KW-0547">Nucleotide-binding</keyword>
<evidence type="ECO:0000256" key="1">
    <source>
        <dbReference type="ARBA" id="ARBA00008010"/>
    </source>
</evidence>
<dbReference type="Gene3D" id="3.40.50.300">
    <property type="entry name" value="P-loop containing nucleotide triphosphate hydrolases"/>
    <property type="match status" value="1"/>
</dbReference>
<evidence type="ECO:0000259" key="5">
    <source>
        <dbReference type="PROSITE" id="PS50051"/>
    </source>
</evidence>
<dbReference type="STRING" id="1903181.BTN85_1297"/>
<dbReference type="GO" id="GO:0017116">
    <property type="term" value="F:single-stranded DNA helicase activity"/>
    <property type="evidence" value="ECO:0007669"/>
    <property type="project" value="TreeGrafter"/>
</dbReference>
<reference evidence="6" key="1">
    <citation type="submission" date="2016-12" db="EMBL/GenBank/DDBJ databases">
        <title>Discovery of methanogenic haloarchaea.</title>
        <authorList>
            <person name="Sorokin D.Y."/>
            <person name="Makarova K.S."/>
            <person name="Abbas B."/>
            <person name="Ferrer M."/>
            <person name="Golyshin P.N."/>
        </authorList>
    </citation>
    <scope>NUCLEOTIDE SEQUENCE [LARGE SCALE GENOMIC DNA]</scope>
    <source>
        <strain evidence="6">HMET1</strain>
    </source>
</reference>
<evidence type="ECO:0000256" key="2">
    <source>
        <dbReference type="ARBA" id="ARBA00022705"/>
    </source>
</evidence>
<accession>A0A1Q6DWP8</accession>
<feature type="domain" description="MCM C-terminal AAA(+) ATPase" evidence="5">
    <location>
        <begin position="59"/>
        <end position="205"/>
    </location>
</feature>
<dbReference type="InterPro" id="IPR001208">
    <property type="entry name" value="MCM_dom"/>
</dbReference>
<dbReference type="PROSITE" id="PS50051">
    <property type="entry name" value="MCM_2"/>
    <property type="match status" value="1"/>
</dbReference>
<gene>
    <name evidence="6" type="ORF">BTN85_1297</name>
</gene>
<dbReference type="PANTHER" id="PTHR11630">
    <property type="entry name" value="DNA REPLICATION LICENSING FACTOR MCM FAMILY MEMBER"/>
    <property type="match status" value="1"/>
</dbReference>
<dbReference type="PANTHER" id="PTHR11630:SF66">
    <property type="entry name" value="DNA REPLICATION LICENSING FACTOR MCM4"/>
    <property type="match status" value="1"/>
</dbReference>
<keyword evidence="4" id="KW-0067">ATP-binding</keyword>
<sequence>MGGFTNKKLIKDYEELLENKRDMVNYWYPKYNPKVSQMEQTKKALLLTVGSMGDRYGDRGRVHTLLAGEPGTAKSKLGIWTAHQLDGRMCGKRTTDVGLTGSYDKKTGEIEPGALPQAHGNAIFIDELDEFAEKDRQGLLEAMSDGKVNIEVGGDKKQFEAQCRVIASVNDTSVLSPELKDRFDFVFELETPNKDEQQEIMNDRISDFMKETEGYEGSELRGYLDYIKSFQPEITRETRERLKDIVNFYISAVDEGETGIRHKESIIRIGIGIAKLNMRDLDPSDVVRATLLQDPSNSKNWRTAQNMANKTIKQIIHKALEIEGYT</sequence>
<dbReference type="AlphaFoldDB" id="A0A1Q6DWP8"/>
<dbReference type="EMBL" id="MSDW01000001">
    <property type="protein sequence ID" value="OKY78794.1"/>
    <property type="molecule type" value="Genomic_DNA"/>
</dbReference>